<dbReference type="Gene3D" id="3.40.30.10">
    <property type="entry name" value="Glutaredoxin"/>
    <property type="match status" value="1"/>
</dbReference>
<keyword evidence="1" id="KW-0732">Signal</keyword>
<dbReference type="InterPro" id="IPR036249">
    <property type="entry name" value="Thioredoxin-like_sf"/>
</dbReference>
<accession>A0A2A2TIA8</accession>
<dbReference type="InterPro" id="IPR048069">
    <property type="entry name" value="Thylak_slr1796"/>
</dbReference>
<dbReference type="SUPFAM" id="SSF52833">
    <property type="entry name" value="Thioredoxin-like"/>
    <property type="match status" value="1"/>
</dbReference>
<keyword evidence="3" id="KW-1185">Reference proteome</keyword>
<dbReference type="EMBL" id="NTFS01000167">
    <property type="protein sequence ID" value="PAX53139.1"/>
    <property type="molecule type" value="Genomic_DNA"/>
</dbReference>
<feature type="chain" id="PRO_5012833140" description="Thioredoxin family protein" evidence="1">
    <location>
        <begin position="48"/>
        <end position="202"/>
    </location>
</feature>
<evidence type="ECO:0000313" key="2">
    <source>
        <dbReference type="EMBL" id="PAX53139.1"/>
    </source>
</evidence>
<dbReference type="OrthoDB" id="423037at2"/>
<comment type="caution">
    <text evidence="2">The sequence shown here is derived from an EMBL/GenBank/DDBJ whole genome shotgun (WGS) entry which is preliminary data.</text>
</comment>
<dbReference type="RefSeq" id="WP_095722568.1">
    <property type="nucleotide sequence ID" value="NZ_NTFS01000167.1"/>
</dbReference>
<dbReference type="AlphaFoldDB" id="A0A2A2TIA8"/>
<evidence type="ECO:0008006" key="4">
    <source>
        <dbReference type="Google" id="ProtNLM"/>
    </source>
</evidence>
<sequence length="202" mass="22764">MNPINSHPQNLLQYVFQNILSKCRQIFSKCLLLVVCFCLLITQPAFAGINDDHYDGNVFVVYAGNGSLVPSKATLATALSQHKPVFLMFYVDDSSDCKKYAIVGSQVQAFYGRVAEIIPIDVDMIPVKAKYEPTEPGYYYTGGVPQVVVFNQEGKVVLDKKGQVPFEEIDDKFRVIFDLLPRTESTELKRRSFNEFSSELSK</sequence>
<organism evidence="2 3">
    <name type="scientific">Brunnivagina elsteri CCALA 953</name>
    <dbReference type="NCBI Taxonomy" id="987040"/>
    <lineage>
        <taxon>Bacteria</taxon>
        <taxon>Bacillati</taxon>
        <taxon>Cyanobacteriota</taxon>
        <taxon>Cyanophyceae</taxon>
        <taxon>Nostocales</taxon>
        <taxon>Calotrichaceae</taxon>
        <taxon>Brunnivagina</taxon>
    </lineage>
</organism>
<dbReference type="Proteomes" id="UP000218238">
    <property type="component" value="Unassembled WGS sequence"/>
</dbReference>
<dbReference type="NCBIfam" id="NF038096">
    <property type="entry name" value="thylak_slr1796"/>
    <property type="match status" value="1"/>
</dbReference>
<protein>
    <recommendedName>
        <fullName evidence="4">Thioredoxin family protein</fullName>
    </recommendedName>
</protein>
<evidence type="ECO:0000313" key="3">
    <source>
        <dbReference type="Proteomes" id="UP000218238"/>
    </source>
</evidence>
<name>A0A2A2TIA8_9CYAN</name>
<evidence type="ECO:0000256" key="1">
    <source>
        <dbReference type="SAM" id="SignalP"/>
    </source>
</evidence>
<proteinExistence type="predicted"/>
<gene>
    <name evidence="2" type="ORF">CK510_15555</name>
</gene>
<feature type="signal peptide" evidence="1">
    <location>
        <begin position="1"/>
        <end position="47"/>
    </location>
</feature>
<reference evidence="2 3" key="1">
    <citation type="submission" date="2017-08" db="EMBL/GenBank/DDBJ databases">
        <title>Draft genome sequence of filamentous cyanobacterium Calothrix elsteri CCALA 953.</title>
        <authorList>
            <person name="Gagunashvili A.N."/>
            <person name="Elster J."/>
            <person name="Andresson O.S."/>
        </authorList>
    </citation>
    <scope>NUCLEOTIDE SEQUENCE [LARGE SCALE GENOMIC DNA]</scope>
    <source>
        <strain evidence="2 3">CCALA 953</strain>
    </source>
</reference>